<gene>
    <name evidence="11" type="ORF">GP473_07245</name>
</gene>
<evidence type="ECO:0000256" key="4">
    <source>
        <dbReference type="ARBA" id="ARBA00022679"/>
    </source>
</evidence>
<dbReference type="GO" id="GO:0005524">
    <property type="term" value="F:ATP binding"/>
    <property type="evidence" value="ECO:0007669"/>
    <property type="project" value="UniProtKB-KW"/>
</dbReference>
<reference evidence="11 12" key="1">
    <citation type="submission" date="2019-12" db="EMBL/GenBank/DDBJ databases">
        <title>Corynebacterium sp. nov., isolated from feces of the Anser Albifrons in China.</title>
        <authorList>
            <person name="Liu Q."/>
        </authorList>
    </citation>
    <scope>NUCLEOTIDE SEQUENCE [LARGE SCALE GENOMIC DNA]</scope>
    <source>
        <strain evidence="11 12">23H37-10</strain>
    </source>
</reference>
<evidence type="ECO:0000313" key="12">
    <source>
        <dbReference type="Proteomes" id="UP000515275"/>
    </source>
</evidence>
<protein>
    <recommendedName>
        <fullName evidence="2">histidine kinase</fullName>
        <ecNumber evidence="2">2.7.13.3</ecNumber>
    </recommendedName>
</protein>
<dbReference type="GO" id="GO:0000155">
    <property type="term" value="F:phosphorelay sensor kinase activity"/>
    <property type="evidence" value="ECO:0007669"/>
    <property type="project" value="InterPro"/>
</dbReference>
<dbReference type="AlphaFoldDB" id="A0A7G7YPQ7"/>
<accession>A0A7G7YPQ7</accession>
<keyword evidence="9" id="KW-1133">Transmembrane helix</keyword>
<evidence type="ECO:0000313" key="11">
    <source>
        <dbReference type="EMBL" id="QNH96477.1"/>
    </source>
</evidence>
<dbReference type="CDD" id="cd16917">
    <property type="entry name" value="HATPase_UhpB-NarQ-NarX-like"/>
    <property type="match status" value="1"/>
</dbReference>
<keyword evidence="12" id="KW-1185">Reference proteome</keyword>
<keyword evidence="3" id="KW-0597">Phosphoprotein</keyword>
<feature type="transmembrane region" description="Helical" evidence="9">
    <location>
        <begin position="119"/>
        <end position="137"/>
    </location>
</feature>
<feature type="domain" description="Signal transduction histidine kinase subgroup 3 dimerisation and phosphoacceptor" evidence="10">
    <location>
        <begin position="198"/>
        <end position="262"/>
    </location>
</feature>
<dbReference type="Pfam" id="PF07730">
    <property type="entry name" value="HisKA_3"/>
    <property type="match status" value="1"/>
</dbReference>
<keyword evidence="9" id="KW-0812">Transmembrane</keyword>
<dbReference type="Gene3D" id="1.20.5.1930">
    <property type="match status" value="1"/>
</dbReference>
<dbReference type="InterPro" id="IPR036890">
    <property type="entry name" value="HATPase_C_sf"/>
</dbReference>
<keyword evidence="8" id="KW-0902">Two-component regulatory system</keyword>
<proteinExistence type="predicted"/>
<sequence>MSQKYPLADSAQPWWKDPTLWVQVVIQTVIFFLFGVGANAEIADGRMLPWGFGLYYAGVAGSYIGLLVQRWRINSGLWLTAAGLALIGASGTFWYVIAYLVVCYEAWYIVAFTQRRTKAWLTLLFVGSFASIAWMGWWQKYVGIFNGTAKDYVAGLVFIVVLVCVSVALAVMIGRQTAHRNEHMQMLAARAELATVSERNRIAREMHDIVAHSLTVVIAQADGGRYAGRTDPEKAIQALDTIAARGRDALSQMRSLLSVLHDGSSEERAVTVTPGVSGIPDLIYDATHSGLRVEYKTEGTPRRLDEVRELTIYRVVQECLTNIMKHAGAVEVTLCLAWEKNQLRIRVDNAPGEESLGGTGHGLTGIAERLRVHGGSASWGPSLLYPQGWNVTAELPLGK</sequence>
<comment type="catalytic activity">
    <reaction evidence="1">
        <text>ATP + protein L-histidine = ADP + protein N-phospho-L-histidine.</text>
        <dbReference type="EC" id="2.7.13.3"/>
    </reaction>
</comment>
<dbReference type="KEGG" id="cans:GP473_07245"/>
<dbReference type="PANTHER" id="PTHR24421:SF10">
    <property type="entry name" value="NITRATE_NITRITE SENSOR PROTEIN NARQ"/>
    <property type="match status" value="1"/>
</dbReference>
<dbReference type="EMBL" id="CP046883">
    <property type="protein sequence ID" value="QNH96477.1"/>
    <property type="molecule type" value="Genomic_DNA"/>
</dbReference>
<dbReference type="InterPro" id="IPR050482">
    <property type="entry name" value="Sensor_HK_TwoCompSys"/>
</dbReference>
<evidence type="ECO:0000256" key="1">
    <source>
        <dbReference type="ARBA" id="ARBA00000085"/>
    </source>
</evidence>
<dbReference type="PANTHER" id="PTHR24421">
    <property type="entry name" value="NITRATE/NITRITE SENSOR PROTEIN NARX-RELATED"/>
    <property type="match status" value="1"/>
</dbReference>
<feature type="transmembrane region" description="Helical" evidence="9">
    <location>
        <begin position="20"/>
        <end position="40"/>
    </location>
</feature>
<keyword evidence="6 11" id="KW-0418">Kinase</keyword>
<keyword evidence="9" id="KW-0472">Membrane</keyword>
<keyword evidence="5" id="KW-0547">Nucleotide-binding</keyword>
<evidence type="ECO:0000256" key="5">
    <source>
        <dbReference type="ARBA" id="ARBA00022741"/>
    </source>
</evidence>
<feature type="transmembrane region" description="Helical" evidence="9">
    <location>
        <begin position="52"/>
        <end position="71"/>
    </location>
</feature>
<dbReference type="InterPro" id="IPR011712">
    <property type="entry name" value="Sig_transdc_His_kin_sub3_dim/P"/>
</dbReference>
<evidence type="ECO:0000256" key="9">
    <source>
        <dbReference type="SAM" id="Phobius"/>
    </source>
</evidence>
<evidence type="ECO:0000256" key="3">
    <source>
        <dbReference type="ARBA" id="ARBA00022553"/>
    </source>
</evidence>
<feature type="transmembrane region" description="Helical" evidence="9">
    <location>
        <begin position="152"/>
        <end position="174"/>
    </location>
</feature>
<keyword evidence="7" id="KW-0067">ATP-binding</keyword>
<dbReference type="SUPFAM" id="SSF55874">
    <property type="entry name" value="ATPase domain of HSP90 chaperone/DNA topoisomerase II/histidine kinase"/>
    <property type="match status" value="1"/>
</dbReference>
<evidence type="ECO:0000256" key="6">
    <source>
        <dbReference type="ARBA" id="ARBA00022777"/>
    </source>
</evidence>
<name>A0A7G7YPQ7_9CORY</name>
<evidence type="ECO:0000259" key="10">
    <source>
        <dbReference type="Pfam" id="PF07730"/>
    </source>
</evidence>
<evidence type="ECO:0000256" key="2">
    <source>
        <dbReference type="ARBA" id="ARBA00012438"/>
    </source>
</evidence>
<keyword evidence="4" id="KW-0808">Transferase</keyword>
<dbReference type="RefSeq" id="WP_186276775.1">
    <property type="nucleotide sequence ID" value="NZ_CP046883.1"/>
</dbReference>
<feature type="transmembrane region" description="Helical" evidence="9">
    <location>
        <begin position="77"/>
        <end position="107"/>
    </location>
</feature>
<dbReference type="GO" id="GO:0046983">
    <property type="term" value="F:protein dimerization activity"/>
    <property type="evidence" value="ECO:0007669"/>
    <property type="project" value="InterPro"/>
</dbReference>
<dbReference type="GO" id="GO:0016020">
    <property type="term" value="C:membrane"/>
    <property type="evidence" value="ECO:0007669"/>
    <property type="project" value="InterPro"/>
</dbReference>
<evidence type="ECO:0000256" key="7">
    <source>
        <dbReference type="ARBA" id="ARBA00022840"/>
    </source>
</evidence>
<dbReference type="Proteomes" id="UP000515275">
    <property type="component" value="Chromosome"/>
</dbReference>
<dbReference type="Gene3D" id="3.30.565.10">
    <property type="entry name" value="Histidine kinase-like ATPase, C-terminal domain"/>
    <property type="match status" value="1"/>
</dbReference>
<dbReference type="EC" id="2.7.13.3" evidence="2"/>
<organism evidence="11 12">
    <name type="scientific">Corynebacterium anserum</name>
    <dbReference type="NCBI Taxonomy" id="2684406"/>
    <lineage>
        <taxon>Bacteria</taxon>
        <taxon>Bacillati</taxon>
        <taxon>Actinomycetota</taxon>
        <taxon>Actinomycetes</taxon>
        <taxon>Mycobacteriales</taxon>
        <taxon>Corynebacteriaceae</taxon>
        <taxon>Corynebacterium</taxon>
    </lineage>
</organism>
<evidence type="ECO:0000256" key="8">
    <source>
        <dbReference type="ARBA" id="ARBA00023012"/>
    </source>
</evidence>